<protein>
    <submittedName>
        <fullName evidence="4">Tb-292 membrane associated protein</fullName>
    </submittedName>
</protein>
<dbReference type="InterPro" id="IPR046769">
    <property type="entry name" value="DOCKER_Lobe_A"/>
</dbReference>
<dbReference type="GO" id="GO:0005085">
    <property type="term" value="F:guanyl-nucleotide exchange factor activity"/>
    <property type="evidence" value="ECO:0007669"/>
    <property type="project" value="InterPro"/>
</dbReference>
<dbReference type="EMBL" id="HE573019">
    <property type="protein sequence ID" value="CCC47323.1"/>
    <property type="molecule type" value="Genomic_DNA"/>
</dbReference>
<dbReference type="GO" id="GO:0007264">
    <property type="term" value="P:small GTPase-mediated signal transduction"/>
    <property type="evidence" value="ECO:0007669"/>
    <property type="project" value="InterPro"/>
</dbReference>
<organism evidence="4">
    <name type="scientific">Trypanosoma vivax (strain Y486)</name>
    <dbReference type="NCBI Taxonomy" id="1055687"/>
    <lineage>
        <taxon>Eukaryota</taxon>
        <taxon>Discoba</taxon>
        <taxon>Euglenozoa</taxon>
        <taxon>Kinetoplastea</taxon>
        <taxon>Metakinetoplastina</taxon>
        <taxon>Trypanosomatida</taxon>
        <taxon>Trypanosomatidae</taxon>
        <taxon>Trypanosoma</taxon>
        <taxon>Duttonella</taxon>
    </lineage>
</organism>
<dbReference type="InterPro" id="IPR016024">
    <property type="entry name" value="ARM-type_fold"/>
</dbReference>
<dbReference type="SUPFAM" id="SSF48371">
    <property type="entry name" value="ARM repeat"/>
    <property type="match status" value="1"/>
</dbReference>
<dbReference type="Gene3D" id="2.60.40.150">
    <property type="entry name" value="C2 domain"/>
    <property type="match status" value="1"/>
</dbReference>
<evidence type="ECO:0000256" key="1">
    <source>
        <dbReference type="ARBA" id="ARBA00022553"/>
    </source>
</evidence>
<accession>G0TTP2</accession>
<gene>
    <name evidence="4" type="ORF">TVY486_0304940</name>
</gene>
<dbReference type="Pfam" id="PF14429">
    <property type="entry name" value="DOCK-C2"/>
    <property type="match status" value="1"/>
</dbReference>
<name>G0TTP2_TRYVY</name>
<dbReference type="InterPro" id="IPR027007">
    <property type="entry name" value="C2_DOCK-type_domain"/>
</dbReference>
<dbReference type="PROSITE" id="PS51650">
    <property type="entry name" value="C2_DOCK"/>
    <property type="match status" value="1"/>
</dbReference>
<reference evidence="4" key="1">
    <citation type="journal article" date="2012" name="Proc. Natl. Acad. Sci. U.S.A.">
        <title>Antigenic diversity is generated by distinct evolutionary mechanisms in African trypanosome species.</title>
        <authorList>
            <person name="Jackson A.P."/>
            <person name="Berry A."/>
            <person name="Aslett M."/>
            <person name="Allison H.C."/>
            <person name="Burton P."/>
            <person name="Vavrova-Anderson J."/>
            <person name="Brown R."/>
            <person name="Browne H."/>
            <person name="Corton N."/>
            <person name="Hauser H."/>
            <person name="Gamble J."/>
            <person name="Gilderthorp R."/>
            <person name="Marcello L."/>
            <person name="McQuillan J."/>
            <person name="Otto T.D."/>
            <person name="Quail M.A."/>
            <person name="Sanders M.J."/>
            <person name="van Tonder A."/>
            <person name="Ginger M.L."/>
            <person name="Field M.C."/>
            <person name="Barry J.D."/>
            <person name="Hertz-Fowler C."/>
            <person name="Berriman M."/>
        </authorList>
    </citation>
    <scope>NUCLEOTIDE SEQUENCE</scope>
    <source>
        <strain evidence="4">Y486</strain>
    </source>
</reference>
<keyword evidence="1" id="KW-0597">Phosphoprotein</keyword>
<proteinExistence type="inferred from homology"/>
<evidence type="ECO:0000259" key="3">
    <source>
        <dbReference type="PROSITE" id="PS51650"/>
    </source>
</evidence>
<dbReference type="InterPro" id="IPR035892">
    <property type="entry name" value="C2_domain_sf"/>
</dbReference>
<sequence length="1393" mass="156250">NIANTGIVRKIPTTHHTFVLQIRVKNSDSSLSEEGLPLLYGNRLSSETLVSSLWSTTVHNSMCFNLNDEFKVQLPLNLTNSFHLLLTLYATEQRKGISTAEQQQQRYTLGHAVLPIFHNGVLQVRNEWEIKFVSADHTPLLEEGGYIKKFLSVPSTALVNDGRPVVSASTRTRTSVHTSLGLTARVLNDMSSSLRVISRDDGELRVSGKLNEVQDEASEDEDVSKQITNAFRNLPLAECVAFYPLFLFYKLALISSPSSGISLCCRTKALEVLIRMTYGVQQHSSLLRKQRKSSNAKNAKSPASLLLHHYLTNDLLYTGQQYRIYAGVAEVWLNLLVTVRATASGGDSSSDDQGIDIRRQMVDLAWFLFGIILRSVCVWGLENPNTQRTELFHPTLYTTLQELCLEVLGNLSGFDGTSSLVRTVAYFLRNLCNFCDRGRLLNVYQSVVSFFEERGDMRGLCTFTRIILEDINAVTMMMPSPSYGTPVFLTRVMEQAFNQMFADKDADVQASAAEMLYSFLNRVTNDSRYTTACLKWLASQLICIIRVVSLQWMAHNQLYNREPGLAIEIKRRLAVSVLWILYYTPRGRLRQWLRCENDDKTTSGFLELLSDMQTLFRYNGGVGKASPCRAPGPTQELRDWDARMSTFVTAFGSRLCSILLQDISGTLRRQRHSKHSVSFKFFKLLQEVVSLENSTVGLQVASCVLLEVFVTLHQEIMNPQLKMCNTVVGLVMSLMSSCSLHVRAIARRIYLSICWSFYARDRSLALLEPIAVSALASVAESESHSVRLADEFIRMEFDKMKVEAEQGSAYCQLHPKPVEPQCESDADSSSGVSGATYNFRVPLFLMSVERVPAVPQSLLEDESRRIGASDRCSTSFADELNSLTELSSRLFCRVLCTKVCKSMGIKEAQSNAYFKVILDLIRGGILRGSLLWLRRLYELHKAQDNSVEAGMVCLFIAGFCFRVCEAFYDVKGRDSCEVPMPFAVFTNVFWHDYVRLLPELDVMLSGDVIYNIVLKTNSLPGEVCFTAEGQVKTLRHASSLLAKDQYKPLALECMRLAERYLSTTRQFEDLKAIYATMERWCTDIVDDRQNLHNHRYFLLWARMEQGKQPDTLGGYQKRAVAMGSEEGLLLAGVAIKRVFKMPSSTSLQEFKEYGTRYITLLLGDPSLVLETDEMTETQSVTDMGAHSRADASVNRCLLTMVEVVPSLATGEQWPQDGYDRNMSLYKFECVTTAREGTPKQPDGQPREDLMNRRLSVLTLQLEAGFPYVKNALDVTDTGTTTLDALGTAKRVLGDSIAAVKSITEDQTLVAKLRALLCPLGTTRPGEYVMAVLAAFGSNQAVQRSVKTFVEYMRQKLTDTERLGVVQTNTEDYALVLKAVLDIGCALIASYNTT</sequence>
<evidence type="ECO:0000256" key="2">
    <source>
        <dbReference type="PROSITE-ProRule" id="PRU00983"/>
    </source>
</evidence>
<dbReference type="InterPro" id="IPR043161">
    <property type="entry name" value="DOCK_C_lobe_A"/>
</dbReference>
<dbReference type="VEuPathDB" id="TriTrypDB:TvY486_0304940"/>
<feature type="domain" description="C2 DOCK-type" evidence="3">
    <location>
        <begin position="1"/>
        <end position="173"/>
    </location>
</feature>
<feature type="non-terminal residue" evidence="4">
    <location>
        <position position="1"/>
    </location>
</feature>
<dbReference type="InterPro" id="IPR026791">
    <property type="entry name" value="DOCK"/>
</dbReference>
<dbReference type="Pfam" id="PF06920">
    <property type="entry name" value="DHR-2_Lobe_A"/>
    <property type="match status" value="1"/>
</dbReference>
<dbReference type="PANTHER" id="PTHR23317">
    <property type="entry name" value="DEDICATOR OF CYTOKINESIS DOCK"/>
    <property type="match status" value="1"/>
</dbReference>
<dbReference type="Gene3D" id="1.25.40.410">
    <property type="match status" value="1"/>
</dbReference>
<comment type="similarity">
    <text evidence="2">Belongs to the DOCK family.</text>
</comment>
<evidence type="ECO:0000313" key="4">
    <source>
        <dbReference type="EMBL" id="CCC47323.1"/>
    </source>
</evidence>
<dbReference type="PANTHER" id="PTHR23317:SF76">
    <property type="entry name" value="LD20667P"/>
    <property type="match status" value="1"/>
</dbReference>